<comment type="subcellular location">
    <subcellularLocation>
        <location evidence="1">Cell membrane</location>
        <topology evidence="1">Multi-pass membrane protein</topology>
    </subcellularLocation>
</comment>
<dbReference type="Pfam" id="PF03773">
    <property type="entry name" value="ArsP_1"/>
    <property type="match status" value="1"/>
</dbReference>
<dbReference type="AlphaFoldDB" id="A0A521EXG8"/>
<dbReference type="PANTHER" id="PTHR42775">
    <property type="entry name" value="PERMEASE RV2963-RELATED"/>
    <property type="match status" value="1"/>
</dbReference>
<accession>A0A521EXG8</accession>
<dbReference type="OrthoDB" id="9777774at2"/>
<keyword evidence="3" id="KW-1003">Cell membrane</keyword>
<evidence type="ECO:0000313" key="9">
    <source>
        <dbReference type="Proteomes" id="UP000317593"/>
    </source>
</evidence>
<keyword evidence="5 7" id="KW-1133">Transmembrane helix</keyword>
<evidence type="ECO:0000256" key="6">
    <source>
        <dbReference type="ARBA" id="ARBA00023136"/>
    </source>
</evidence>
<dbReference type="EMBL" id="FXTH01000020">
    <property type="protein sequence ID" value="SMO88609.1"/>
    <property type="molecule type" value="Genomic_DNA"/>
</dbReference>
<keyword evidence="6 7" id="KW-0472">Membrane</keyword>
<evidence type="ECO:0000256" key="2">
    <source>
        <dbReference type="ARBA" id="ARBA00006386"/>
    </source>
</evidence>
<evidence type="ECO:0000256" key="7">
    <source>
        <dbReference type="SAM" id="Phobius"/>
    </source>
</evidence>
<protein>
    <submittedName>
        <fullName evidence="8">Predicted permease</fullName>
    </submittedName>
</protein>
<organism evidence="8 9">
    <name type="scientific">Fodinibius sediminis</name>
    <dbReference type="NCBI Taxonomy" id="1214077"/>
    <lineage>
        <taxon>Bacteria</taxon>
        <taxon>Pseudomonadati</taxon>
        <taxon>Balneolota</taxon>
        <taxon>Balneolia</taxon>
        <taxon>Balneolales</taxon>
        <taxon>Balneolaceae</taxon>
        <taxon>Fodinibius</taxon>
    </lineage>
</organism>
<evidence type="ECO:0000256" key="3">
    <source>
        <dbReference type="ARBA" id="ARBA00022475"/>
    </source>
</evidence>
<comment type="similarity">
    <text evidence="2">Belongs to the UPF0718 family.</text>
</comment>
<proteinExistence type="inferred from homology"/>
<dbReference type="InterPro" id="IPR053166">
    <property type="entry name" value="UPF0718_permease"/>
</dbReference>
<evidence type="ECO:0000256" key="4">
    <source>
        <dbReference type="ARBA" id="ARBA00022692"/>
    </source>
</evidence>
<evidence type="ECO:0000313" key="8">
    <source>
        <dbReference type="EMBL" id="SMO88609.1"/>
    </source>
</evidence>
<evidence type="ECO:0000256" key="5">
    <source>
        <dbReference type="ARBA" id="ARBA00022989"/>
    </source>
</evidence>
<keyword evidence="4 7" id="KW-0812">Transmembrane</keyword>
<feature type="transmembrane region" description="Helical" evidence="7">
    <location>
        <begin position="56"/>
        <end position="76"/>
    </location>
</feature>
<dbReference type="PANTHER" id="PTHR42775:SF2">
    <property type="entry name" value="PERMEASE"/>
    <property type="match status" value="1"/>
</dbReference>
<dbReference type="GO" id="GO:0005886">
    <property type="term" value="C:plasma membrane"/>
    <property type="evidence" value="ECO:0007669"/>
    <property type="project" value="UniProtKB-SubCell"/>
</dbReference>
<reference evidence="8 9" key="1">
    <citation type="submission" date="2017-05" db="EMBL/GenBank/DDBJ databases">
        <authorList>
            <person name="Varghese N."/>
            <person name="Submissions S."/>
        </authorList>
    </citation>
    <scope>NUCLEOTIDE SEQUENCE [LARGE SCALE GENOMIC DNA]</scope>
    <source>
        <strain evidence="8 9">DSM 21194</strain>
    </source>
</reference>
<feature type="transmembrane region" description="Helical" evidence="7">
    <location>
        <begin position="30"/>
        <end position="49"/>
    </location>
</feature>
<evidence type="ECO:0000256" key="1">
    <source>
        <dbReference type="ARBA" id="ARBA00004651"/>
    </source>
</evidence>
<keyword evidence="9" id="KW-1185">Reference proteome</keyword>
<dbReference type="Proteomes" id="UP000317593">
    <property type="component" value="Unassembled WGS sequence"/>
</dbReference>
<gene>
    <name evidence="8" type="ORF">SAMN06265218_12010</name>
</gene>
<name>A0A521EXG8_9BACT</name>
<dbReference type="InterPro" id="IPR005524">
    <property type="entry name" value="DUF318"/>
</dbReference>
<sequence length="81" mass="8631">MGMAIPLYLDAVSVLPVIESLIGKGVPMGTAIAFMMGAIGLSLPEALLLKKVMKNRLLIVFFVTIGLGMILSGYFFNLVLS</sequence>